<dbReference type="AlphaFoldDB" id="A0A0B6XX81"/>
<evidence type="ECO:0000313" key="1">
    <source>
        <dbReference type="EMBL" id="CEK47895.1"/>
    </source>
</evidence>
<feature type="non-terminal residue" evidence="1">
    <location>
        <position position="1"/>
    </location>
</feature>
<proteinExistence type="predicted"/>
<organism evidence="1">
    <name type="scientific">Arion vulgaris</name>
    <dbReference type="NCBI Taxonomy" id="1028688"/>
    <lineage>
        <taxon>Eukaryota</taxon>
        <taxon>Metazoa</taxon>
        <taxon>Spiralia</taxon>
        <taxon>Lophotrochozoa</taxon>
        <taxon>Mollusca</taxon>
        <taxon>Gastropoda</taxon>
        <taxon>Heterobranchia</taxon>
        <taxon>Euthyneura</taxon>
        <taxon>Panpulmonata</taxon>
        <taxon>Eupulmonata</taxon>
        <taxon>Stylommatophora</taxon>
        <taxon>Helicina</taxon>
        <taxon>Arionoidea</taxon>
        <taxon>Arionidae</taxon>
        <taxon>Arion</taxon>
    </lineage>
</organism>
<dbReference type="EMBL" id="HACG01001030">
    <property type="protein sequence ID" value="CEK47895.1"/>
    <property type="molecule type" value="Transcribed_RNA"/>
</dbReference>
<accession>A0A0B6XX81</accession>
<gene>
    <name evidence="1" type="primary">ORF2570</name>
</gene>
<sequence>DFIATDFTMKHRLRRVLHKAELCSSGNIQRALWKKCIPEQNGAVLIQTLNFQNASCAVSVRLATQL</sequence>
<name>A0A0B6XX81_9EUPU</name>
<protein>
    <submittedName>
        <fullName evidence="1">Uncharacterized protein</fullName>
    </submittedName>
</protein>
<reference evidence="1" key="1">
    <citation type="submission" date="2014-12" db="EMBL/GenBank/DDBJ databases">
        <title>Insight into the proteome of Arion vulgaris.</title>
        <authorList>
            <person name="Aradska J."/>
            <person name="Bulat T."/>
            <person name="Smidak R."/>
            <person name="Sarate P."/>
            <person name="Gangsoo J."/>
            <person name="Sialana F."/>
            <person name="Bilban M."/>
            <person name="Lubec G."/>
        </authorList>
    </citation>
    <scope>NUCLEOTIDE SEQUENCE</scope>
    <source>
        <tissue evidence="1">Skin</tissue>
    </source>
</reference>